<dbReference type="EC" id="3.4.21.89" evidence="3 8"/>
<dbReference type="GO" id="GO:0009003">
    <property type="term" value="F:signal peptidase activity"/>
    <property type="evidence" value="ECO:0007669"/>
    <property type="project" value="UniProtKB-EC"/>
</dbReference>
<keyword evidence="8" id="KW-0812">Transmembrane</keyword>
<dbReference type="GO" id="GO:0004252">
    <property type="term" value="F:serine-type endopeptidase activity"/>
    <property type="evidence" value="ECO:0007669"/>
    <property type="project" value="InterPro"/>
</dbReference>
<dbReference type="PRINTS" id="PR00727">
    <property type="entry name" value="LEADERPTASE"/>
</dbReference>
<feature type="transmembrane region" description="Helical" evidence="8">
    <location>
        <begin position="55"/>
        <end position="77"/>
    </location>
</feature>
<evidence type="ECO:0000256" key="4">
    <source>
        <dbReference type="ARBA" id="ARBA00019232"/>
    </source>
</evidence>
<dbReference type="RefSeq" id="WP_015396417.1">
    <property type="nucleotide sequence ID" value="NC_020294.1"/>
</dbReference>
<evidence type="ECO:0000256" key="7">
    <source>
        <dbReference type="PIRSR" id="PIRSR600223-1"/>
    </source>
</evidence>
<keyword evidence="8" id="KW-0472">Membrane</keyword>
<evidence type="ECO:0000313" key="12">
    <source>
        <dbReference type="Proteomes" id="UP000011547"/>
    </source>
</evidence>
<reference evidence="11 12" key="1">
    <citation type="journal article" date="2013" name="Genome Biol. Evol.">
        <title>Genome evolution and phylogenomic analysis of candidatus kinetoplastibacterium, the betaproteobacterial endosymbionts of strigomonas and angomonas.</title>
        <authorList>
            <person name="Alves J.M."/>
            <person name="Serrano M.G."/>
            <person name="Maia da Silva F."/>
            <person name="Voegtly L.J."/>
            <person name="Matveyev A.V."/>
            <person name="Teixeira M.M."/>
            <person name="Camargo E.P."/>
            <person name="Buck G.A."/>
        </authorList>
    </citation>
    <scope>NUCLEOTIDE SEQUENCE [LARGE SCALE GENOMIC DNA]</scope>
    <source>
        <strain evidence="11 12">TCC079E</strain>
    </source>
</reference>
<organism evidence="11 12">
    <name type="scientific">Candidatus Kinetoplastidibacterium desouzai TCC079E</name>
    <dbReference type="NCBI Taxonomy" id="1208919"/>
    <lineage>
        <taxon>Bacteria</taxon>
        <taxon>Pseudomonadati</taxon>
        <taxon>Pseudomonadota</taxon>
        <taxon>Betaproteobacteria</taxon>
        <taxon>Candidatus Kinetoplastidibacterium</taxon>
    </lineage>
</organism>
<evidence type="ECO:0000313" key="11">
    <source>
        <dbReference type="EMBL" id="AGF47006.1"/>
    </source>
</evidence>
<dbReference type="KEGG" id="kde:CDSE_0736"/>
<comment type="subcellular location">
    <subcellularLocation>
        <location evidence="9">Membrane</location>
        <topology evidence="9">Single-pass type II membrane protein</topology>
    </subcellularLocation>
</comment>
<dbReference type="InterPro" id="IPR019533">
    <property type="entry name" value="Peptidase_S26"/>
</dbReference>
<feature type="active site" evidence="7">
    <location>
        <position position="142"/>
    </location>
</feature>
<dbReference type="HOGENOM" id="CLU_028723_1_1_4"/>
<dbReference type="MEROPS" id="S26.001"/>
<dbReference type="Pfam" id="PF10502">
    <property type="entry name" value="Peptidase_S26"/>
    <property type="match status" value="1"/>
</dbReference>
<evidence type="ECO:0000256" key="9">
    <source>
        <dbReference type="RuleBase" id="RU362042"/>
    </source>
</evidence>
<evidence type="ECO:0000259" key="10">
    <source>
        <dbReference type="Pfam" id="PF10502"/>
    </source>
</evidence>
<dbReference type="Gene3D" id="2.10.109.10">
    <property type="entry name" value="Umud Fragment, subunit A"/>
    <property type="match status" value="1"/>
</dbReference>
<feature type="active site" evidence="7">
    <location>
        <position position="87"/>
    </location>
</feature>
<dbReference type="PANTHER" id="PTHR43390">
    <property type="entry name" value="SIGNAL PEPTIDASE I"/>
    <property type="match status" value="1"/>
</dbReference>
<gene>
    <name evidence="11" type="ORF">CDSE_0736</name>
</gene>
<evidence type="ECO:0000256" key="2">
    <source>
        <dbReference type="ARBA" id="ARBA00009370"/>
    </source>
</evidence>
<protein>
    <recommendedName>
        <fullName evidence="4 8">Signal peptidase I</fullName>
        <ecNumber evidence="3 8">3.4.21.89</ecNumber>
    </recommendedName>
</protein>
<dbReference type="InterPro" id="IPR036286">
    <property type="entry name" value="LexA/Signal_pep-like_sf"/>
</dbReference>
<dbReference type="PROSITE" id="PS00761">
    <property type="entry name" value="SPASE_I_3"/>
    <property type="match status" value="1"/>
</dbReference>
<keyword evidence="6 8" id="KW-0378">Hydrolase</keyword>
<evidence type="ECO:0000256" key="5">
    <source>
        <dbReference type="ARBA" id="ARBA00022670"/>
    </source>
</evidence>
<dbReference type="NCBIfam" id="TIGR02227">
    <property type="entry name" value="sigpep_I_bact"/>
    <property type="match status" value="1"/>
</dbReference>
<keyword evidence="12" id="KW-1185">Reference proteome</keyword>
<dbReference type="PROSITE" id="PS00501">
    <property type="entry name" value="SPASE_I_1"/>
    <property type="match status" value="1"/>
</dbReference>
<dbReference type="PROSITE" id="PS00760">
    <property type="entry name" value="SPASE_I_2"/>
    <property type="match status" value="1"/>
</dbReference>
<dbReference type="PANTHER" id="PTHR43390:SF1">
    <property type="entry name" value="CHLOROPLAST PROCESSING PEPTIDASE"/>
    <property type="match status" value="1"/>
</dbReference>
<name>M1LS91_9PROT</name>
<keyword evidence="8" id="KW-1133">Transmembrane helix</keyword>
<evidence type="ECO:0000256" key="1">
    <source>
        <dbReference type="ARBA" id="ARBA00000677"/>
    </source>
</evidence>
<accession>M1LS91</accession>
<dbReference type="OrthoDB" id="9815782at2"/>
<evidence type="ECO:0000256" key="8">
    <source>
        <dbReference type="RuleBase" id="RU003993"/>
    </source>
</evidence>
<dbReference type="GO" id="GO:0006465">
    <property type="term" value="P:signal peptide processing"/>
    <property type="evidence" value="ECO:0007669"/>
    <property type="project" value="InterPro"/>
</dbReference>
<dbReference type="PATRIC" id="fig|1208919.3.peg.446"/>
<dbReference type="InterPro" id="IPR019756">
    <property type="entry name" value="Pept_S26A_signal_pept_1_Ser-AS"/>
</dbReference>
<keyword evidence="5 8" id="KW-0645">Protease</keyword>
<dbReference type="CDD" id="cd06530">
    <property type="entry name" value="S26_SPase_I"/>
    <property type="match status" value="1"/>
</dbReference>
<comment type="caution">
    <text evidence="9">Lacks conserved residue(s) required for the propagation of feature annotation.</text>
</comment>
<proteinExistence type="inferred from homology"/>
<dbReference type="EMBL" id="CP003803">
    <property type="protein sequence ID" value="AGF47006.1"/>
    <property type="molecule type" value="Genomic_DNA"/>
</dbReference>
<dbReference type="InterPro" id="IPR019757">
    <property type="entry name" value="Pept_S26A_signal_pept_1_Lys-AS"/>
</dbReference>
<dbReference type="Proteomes" id="UP000011547">
    <property type="component" value="Chromosome"/>
</dbReference>
<feature type="transmembrane region" description="Helical" evidence="8">
    <location>
        <begin position="6"/>
        <end position="27"/>
    </location>
</feature>
<dbReference type="GO" id="GO:0016020">
    <property type="term" value="C:membrane"/>
    <property type="evidence" value="ECO:0007669"/>
    <property type="project" value="UniProtKB-SubCell"/>
</dbReference>
<sequence length="282" mass="33130">MSRYFSIVLFSILLIAGFICLLEIIFLRKNRDRLYVSDSESLSKHSRVISNNRPWLVDIAFTFFPVILLVFLLRSFFLEPFRIPSGSMLPTLKSGDFILVNKFTYGLKLPIIDYSLIKFKDPQRGDVIVFHDPVSYRIDYIKRIIGKPGDVITYYNKKLIINDIEVVNEKKSIYYDYDSMLIGTLYKEIINNKEHDILFYNGVINNFKPSYIFPNFNNFKYYNDGIGLICKVPSGYYFVMGDNRDNSFDSRYWGFVPEKNIVGKAFFIWMNFSEISRIGFLN</sequence>
<evidence type="ECO:0000256" key="6">
    <source>
        <dbReference type="ARBA" id="ARBA00022801"/>
    </source>
</evidence>
<evidence type="ECO:0000256" key="3">
    <source>
        <dbReference type="ARBA" id="ARBA00013208"/>
    </source>
</evidence>
<dbReference type="eggNOG" id="COG0681">
    <property type="taxonomic scope" value="Bacteria"/>
</dbReference>
<dbReference type="AlphaFoldDB" id="M1LS91"/>
<comment type="similarity">
    <text evidence="2 9">Belongs to the peptidase S26 family.</text>
</comment>
<dbReference type="InterPro" id="IPR000223">
    <property type="entry name" value="Pept_S26A_signal_pept_1"/>
</dbReference>
<dbReference type="InterPro" id="IPR019758">
    <property type="entry name" value="Pept_S26A_signal_pept_1_CS"/>
</dbReference>
<comment type="catalytic activity">
    <reaction evidence="1 8">
        <text>Cleavage of hydrophobic, N-terminal signal or leader sequences from secreted and periplasmic proteins.</text>
        <dbReference type="EC" id="3.4.21.89"/>
    </reaction>
</comment>
<dbReference type="SUPFAM" id="SSF51306">
    <property type="entry name" value="LexA/Signal peptidase"/>
    <property type="match status" value="1"/>
</dbReference>
<feature type="domain" description="Peptidase S26" evidence="10">
    <location>
        <begin position="58"/>
        <end position="270"/>
    </location>
</feature>
<dbReference type="STRING" id="1208919.CDSE_0736"/>